<dbReference type="OrthoDB" id="9803036at2"/>
<keyword evidence="3" id="KW-1185">Reference proteome</keyword>
<dbReference type="CDD" id="cd04745">
    <property type="entry name" value="LbH_paaY_like"/>
    <property type="match status" value="1"/>
</dbReference>
<dbReference type="RefSeq" id="WP_046367774.1">
    <property type="nucleotide sequence ID" value="NZ_BBWV01000001.1"/>
</dbReference>
<comment type="caution">
    <text evidence="2">The sequence shown here is derived from an EMBL/GenBank/DDBJ whole genome shotgun (WGS) entry which is preliminary data.</text>
</comment>
<dbReference type="SUPFAM" id="SSF51161">
    <property type="entry name" value="Trimeric LpxA-like enzymes"/>
    <property type="match status" value="1"/>
</dbReference>
<accession>A0A0E9MY07</accession>
<gene>
    <name evidence="2" type="primary">caiE</name>
    <name evidence="2" type="ORF">FPE01S_01_10180</name>
</gene>
<evidence type="ECO:0000313" key="2">
    <source>
        <dbReference type="EMBL" id="GAO42005.1"/>
    </source>
</evidence>
<feature type="region of interest" description="Disordered" evidence="1">
    <location>
        <begin position="175"/>
        <end position="197"/>
    </location>
</feature>
<dbReference type="InterPro" id="IPR050484">
    <property type="entry name" value="Transf_Hexapept/Carb_Anhydrase"/>
</dbReference>
<dbReference type="Proteomes" id="UP000033121">
    <property type="component" value="Unassembled WGS sequence"/>
</dbReference>
<evidence type="ECO:0000313" key="3">
    <source>
        <dbReference type="Proteomes" id="UP000033121"/>
    </source>
</evidence>
<dbReference type="EMBL" id="BBWV01000001">
    <property type="protein sequence ID" value="GAO42005.1"/>
    <property type="molecule type" value="Genomic_DNA"/>
</dbReference>
<dbReference type="PANTHER" id="PTHR13061:SF29">
    <property type="entry name" value="GAMMA CARBONIC ANHYDRASE-LIKE 1, MITOCHONDRIAL-RELATED"/>
    <property type="match status" value="1"/>
</dbReference>
<organism evidence="2 3">
    <name type="scientific">Flavihumibacter petaseus NBRC 106054</name>
    <dbReference type="NCBI Taxonomy" id="1220578"/>
    <lineage>
        <taxon>Bacteria</taxon>
        <taxon>Pseudomonadati</taxon>
        <taxon>Bacteroidota</taxon>
        <taxon>Chitinophagia</taxon>
        <taxon>Chitinophagales</taxon>
        <taxon>Chitinophagaceae</taxon>
        <taxon>Flavihumibacter</taxon>
    </lineage>
</organism>
<dbReference type="InterPro" id="IPR011004">
    <property type="entry name" value="Trimer_LpxA-like_sf"/>
</dbReference>
<dbReference type="Gene3D" id="2.160.10.10">
    <property type="entry name" value="Hexapeptide repeat proteins"/>
    <property type="match status" value="1"/>
</dbReference>
<evidence type="ECO:0000256" key="1">
    <source>
        <dbReference type="SAM" id="MobiDB-lite"/>
    </source>
</evidence>
<reference evidence="2 3" key="1">
    <citation type="submission" date="2015-04" db="EMBL/GenBank/DDBJ databases">
        <title>Whole genome shotgun sequence of Flavihumibacter petaseus NBRC 106054.</title>
        <authorList>
            <person name="Miyazawa S."/>
            <person name="Hosoyama A."/>
            <person name="Hashimoto M."/>
            <person name="Noguchi M."/>
            <person name="Tsuchikane K."/>
            <person name="Ohji S."/>
            <person name="Yamazoe A."/>
            <person name="Ichikawa N."/>
            <person name="Kimura A."/>
            <person name="Fujita N."/>
        </authorList>
    </citation>
    <scope>NUCLEOTIDE SEQUENCE [LARGE SCALE GENOMIC DNA]</scope>
    <source>
        <strain evidence="2 3">NBRC 106054</strain>
    </source>
</reference>
<dbReference type="Pfam" id="PF00132">
    <property type="entry name" value="Hexapep"/>
    <property type="match status" value="2"/>
</dbReference>
<name>A0A0E9MY07_9BACT</name>
<dbReference type="PANTHER" id="PTHR13061">
    <property type="entry name" value="DYNACTIN SUBUNIT P25"/>
    <property type="match status" value="1"/>
</dbReference>
<proteinExistence type="predicted"/>
<dbReference type="InterPro" id="IPR001451">
    <property type="entry name" value="Hexapep"/>
</dbReference>
<dbReference type="AlphaFoldDB" id="A0A0E9MY07"/>
<protein>
    <submittedName>
        <fullName evidence="2">Carnitine operon protein CaiE</fullName>
    </submittedName>
</protein>
<dbReference type="STRING" id="1220578.FPE01S_01_10180"/>
<sequence length="197" mass="21627">MFYRFHHFIPVVHPTAFVHPQAAVTGNVIIGKDCYIGPGAALRGDWGGIILEDGCNVQENCTIHMFPGIVVHLAEGAHIGHGAIIHGARIGRNCLVGMNAVLMDHVELGEESIVGALSFVKEGEKIPPRNLWAGNPARFIREVSDEMIAWKTQGTALYQALPAEMRANWEACTPLESLPEDRQPQQKTYESWHSAKG</sequence>